<keyword evidence="1" id="KW-0812">Transmembrane</keyword>
<evidence type="ECO:0008006" key="4">
    <source>
        <dbReference type="Google" id="ProtNLM"/>
    </source>
</evidence>
<proteinExistence type="predicted"/>
<comment type="caution">
    <text evidence="2">The sequence shown here is derived from an EMBL/GenBank/DDBJ whole genome shotgun (WGS) entry which is preliminary data.</text>
</comment>
<evidence type="ECO:0000256" key="1">
    <source>
        <dbReference type="SAM" id="Phobius"/>
    </source>
</evidence>
<reference evidence="2 3" key="1">
    <citation type="journal article" date="2015" name="Nature">
        <title>rRNA introns, odd ribosomes, and small enigmatic genomes across a large radiation of phyla.</title>
        <authorList>
            <person name="Brown C.T."/>
            <person name="Hug L.A."/>
            <person name="Thomas B.C."/>
            <person name="Sharon I."/>
            <person name="Castelle C.J."/>
            <person name="Singh A."/>
            <person name="Wilkins M.J."/>
            <person name="Williams K.H."/>
            <person name="Banfield J.F."/>
        </authorList>
    </citation>
    <scope>NUCLEOTIDE SEQUENCE [LARGE SCALE GENOMIC DNA]</scope>
</reference>
<dbReference type="AlphaFoldDB" id="A0A0G1LIN2"/>
<organism evidence="2 3">
    <name type="scientific">candidate division WWE3 bacterium GW2011_GWB1_44_4</name>
    <dbReference type="NCBI Taxonomy" id="1619116"/>
    <lineage>
        <taxon>Bacteria</taxon>
        <taxon>Katanobacteria</taxon>
    </lineage>
</organism>
<protein>
    <recommendedName>
        <fullName evidence="4">Phage holin family protein</fullName>
    </recommendedName>
</protein>
<keyword evidence="1" id="KW-0472">Membrane</keyword>
<sequence>MRDWLRQSLLNSFSLYLVAAVYPGLIIPKTLWQLLWVGITFTLLNYLAKPLIKLILLPLNLLTLGLLSWLSGVLVLVIAVRLLPTLQVVPALIPAWQQSGFSVPALSLNLWLSFILTSLSLSLVYKLLDGILCPD</sequence>
<dbReference type="Proteomes" id="UP000034783">
    <property type="component" value="Unassembled WGS sequence"/>
</dbReference>
<feature type="transmembrane region" description="Helical" evidence="1">
    <location>
        <begin position="103"/>
        <end position="125"/>
    </location>
</feature>
<evidence type="ECO:0000313" key="2">
    <source>
        <dbReference type="EMBL" id="KKT68727.1"/>
    </source>
</evidence>
<evidence type="ECO:0000313" key="3">
    <source>
        <dbReference type="Proteomes" id="UP000034783"/>
    </source>
</evidence>
<name>A0A0G1LIN2_UNCKA</name>
<feature type="transmembrane region" description="Helical" evidence="1">
    <location>
        <begin position="31"/>
        <end position="48"/>
    </location>
</feature>
<accession>A0A0G1LIN2</accession>
<dbReference type="EMBL" id="LCJD01000036">
    <property type="protein sequence ID" value="KKT68727.1"/>
    <property type="molecule type" value="Genomic_DNA"/>
</dbReference>
<feature type="transmembrane region" description="Helical" evidence="1">
    <location>
        <begin position="9"/>
        <end position="25"/>
    </location>
</feature>
<keyword evidence="1" id="KW-1133">Transmembrane helix</keyword>
<gene>
    <name evidence="2" type="ORF">UW65_C0036G0006</name>
</gene>
<feature type="transmembrane region" description="Helical" evidence="1">
    <location>
        <begin position="60"/>
        <end position="83"/>
    </location>
</feature>
<dbReference type="Pfam" id="PF04020">
    <property type="entry name" value="Phage_holin_4_2"/>
    <property type="match status" value="1"/>
</dbReference>
<dbReference type="InterPro" id="IPR007165">
    <property type="entry name" value="Phage_holin_4_2"/>
</dbReference>